<evidence type="ECO:0008006" key="4">
    <source>
        <dbReference type="Google" id="ProtNLM"/>
    </source>
</evidence>
<dbReference type="RefSeq" id="XP_037137264.1">
    <property type="nucleotide sequence ID" value="XM_037281369.1"/>
</dbReference>
<feature type="compositionally biased region" description="Acidic residues" evidence="1">
    <location>
        <begin position="387"/>
        <end position="398"/>
    </location>
</feature>
<feature type="region of interest" description="Disordered" evidence="1">
    <location>
        <begin position="608"/>
        <end position="638"/>
    </location>
</feature>
<feature type="compositionally biased region" description="Basic and acidic residues" evidence="1">
    <location>
        <begin position="608"/>
        <end position="623"/>
    </location>
</feature>
<feature type="compositionally biased region" description="Polar residues" evidence="1">
    <location>
        <begin position="509"/>
        <end position="520"/>
    </location>
</feature>
<feature type="region of interest" description="Disordered" evidence="1">
    <location>
        <begin position="707"/>
        <end position="862"/>
    </location>
</feature>
<feature type="compositionally biased region" description="Low complexity" evidence="1">
    <location>
        <begin position="47"/>
        <end position="61"/>
    </location>
</feature>
<feature type="compositionally biased region" description="Polar residues" evidence="1">
    <location>
        <begin position="67"/>
        <end position="78"/>
    </location>
</feature>
<dbReference type="Proteomes" id="UP000515788">
    <property type="component" value="Chromosome 1"/>
</dbReference>
<feature type="compositionally biased region" description="Basic and acidic residues" evidence="1">
    <location>
        <begin position="377"/>
        <end position="386"/>
    </location>
</feature>
<evidence type="ECO:0000313" key="3">
    <source>
        <dbReference type="Proteomes" id="UP000515788"/>
    </source>
</evidence>
<sequence length="874" mass="96214">MFSRRRLSRDTEQPTNASALAAASAVGKALNSNGTTVDRSKIPEYNRSPSLGSSRRSSLQLDGPLGNRNNGSSRTGSPDENIIDGIRRRTSVKSTNPRSNSSTRSRSLQGPGGSAGRKRSLRNGAEDCNVDPQTVFKEFGDQKTAAFVQQSGNEKPVTIKKYIPTSHGLVAVEVPIEEHLEQQKRRFSHLRRSSSSNSLSIARQNSLTRRATLESQAKSQERRHSSLTNSSFRSPSYRSRQSDNQPLIRTHMPEETEQELTEDIIRPLRIPRDEYVKKTTEVDSLNHNGQGSSRQLETEIQHVDDNVIMQEEQSESEITVNEKLAPAAAELSLNPPQEAGPSKARDHSEKPNIAVEKEIQIMAQSDAPAPENLGQADRTDSEPRNDSEDDLFDASDNVETEHAEDSTKPAQSGAEPPRASSLAQHLRALNPYLNQPEAASSAKTEEGDAQVSSKPDTKNLFKVPSPMKSALKKTNTQSSAASSIYSESSPANQAYLSLTTAENTRLNAKLASSENLVQRQNSKHQTRPYSVANPPNYGSTSPSPRESAKAKRHSTVQKSAGENRQFAYRPNSEQTTNHATAAARTSTSINKARKDFVKRKPFEHINNKNDMTKKENRKSKEVPDSVLYPKEPPQKRSSFEKIRNQEVHLGFKKLSLRDEKMLEADFDQNNYTNGSRSGIPTTPKKQNAALSSQEANLAFLEKSGWKSRFHDSDSDDDSMPFTGSSQTKQATSIGTHSEGPAGASKGFSLFKNKGKAQNGTTAMQQPAQPPFMEGEASLSNATPNKVNKKWSKLSLRSSSTTDAYDSKSESLNKSAAQEKRYHSNSKVEGFDHGGMKARTTGENLLAPSDGNNQAVKKKKTFGTKLKKLFGREKY</sequence>
<dbReference type="GeneID" id="59323686"/>
<feature type="compositionally biased region" description="Low complexity" evidence="1">
    <location>
        <begin position="193"/>
        <end position="206"/>
    </location>
</feature>
<dbReference type="EMBL" id="CP059246">
    <property type="protein sequence ID" value="QLL30589.1"/>
    <property type="molecule type" value="Genomic_DNA"/>
</dbReference>
<evidence type="ECO:0000256" key="1">
    <source>
        <dbReference type="SAM" id="MobiDB-lite"/>
    </source>
</evidence>
<feature type="compositionally biased region" description="Basic and acidic residues" evidence="1">
    <location>
        <begin position="804"/>
        <end position="821"/>
    </location>
</feature>
<feature type="compositionally biased region" description="Low complexity" evidence="1">
    <location>
        <begin position="94"/>
        <end position="107"/>
    </location>
</feature>
<name>A0A7G3ZAQ3_9SACH</name>
<keyword evidence="3" id="KW-1185">Reference proteome</keyword>
<dbReference type="KEGG" id="tgb:HG536_0A04070"/>
<dbReference type="OrthoDB" id="4085524at2759"/>
<feature type="compositionally biased region" description="Polar residues" evidence="1">
    <location>
        <begin position="755"/>
        <end position="766"/>
    </location>
</feature>
<feature type="region of interest" description="Disordered" evidence="1">
    <location>
        <begin position="1"/>
        <end position="128"/>
    </location>
</feature>
<reference evidence="2 3" key="1">
    <citation type="submission" date="2020-06" db="EMBL/GenBank/DDBJ databases">
        <title>The yeast mating-type switching endonuclease HO is a domesticated member of an unorthodox homing genetic element family.</title>
        <authorList>
            <person name="Coughlan A.Y."/>
            <person name="Lombardi L."/>
            <person name="Braun-Galleani S."/>
            <person name="Martos A.R."/>
            <person name="Galeote V."/>
            <person name="Bigey F."/>
            <person name="Dequin S."/>
            <person name="Byrne K.P."/>
            <person name="Wolfe K.H."/>
        </authorList>
    </citation>
    <scope>NUCLEOTIDE SEQUENCE [LARGE SCALE GENOMIC DNA]</scope>
    <source>
        <strain evidence="2 3">CBS764</strain>
    </source>
</reference>
<feature type="region of interest" description="Disordered" evidence="1">
    <location>
        <begin position="667"/>
        <end position="691"/>
    </location>
</feature>
<feature type="compositionally biased region" description="Polar residues" evidence="1">
    <location>
        <begin position="571"/>
        <end position="587"/>
    </location>
</feature>
<feature type="compositionally biased region" description="Polar residues" evidence="1">
    <location>
        <begin position="721"/>
        <end position="735"/>
    </location>
</feature>
<feature type="region of interest" description="Disordered" evidence="1">
    <location>
        <begin position="330"/>
        <end position="490"/>
    </location>
</feature>
<protein>
    <recommendedName>
        <fullName evidence="4">Eisosome protein SEG1</fullName>
    </recommendedName>
</protein>
<accession>A0A7G3ZAQ3</accession>
<gene>
    <name evidence="2" type="ORF">HG536_0A04070</name>
</gene>
<feature type="compositionally biased region" description="Basic and acidic residues" evidence="1">
    <location>
        <begin position="343"/>
        <end position="359"/>
    </location>
</feature>
<feature type="region of interest" description="Disordered" evidence="1">
    <location>
        <begin position="509"/>
        <end position="587"/>
    </location>
</feature>
<evidence type="ECO:0000313" key="2">
    <source>
        <dbReference type="EMBL" id="QLL30589.1"/>
    </source>
</evidence>
<organism evidence="2 3">
    <name type="scientific">Torulaspora globosa</name>
    <dbReference type="NCBI Taxonomy" id="48254"/>
    <lineage>
        <taxon>Eukaryota</taxon>
        <taxon>Fungi</taxon>
        <taxon>Dikarya</taxon>
        <taxon>Ascomycota</taxon>
        <taxon>Saccharomycotina</taxon>
        <taxon>Saccharomycetes</taxon>
        <taxon>Saccharomycetales</taxon>
        <taxon>Saccharomycetaceae</taxon>
        <taxon>Torulaspora</taxon>
    </lineage>
</organism>
<feature type="compositionally biased region" description="Polar residues" evidence="1">
    <location>
        <begin position="226"/>
        <end position="247"/>
    </location>
</feature>
<dbReference type="AlphaFoldDB" id="A0A7G3ZAQ3"/>
<feature type="compositionally biased region" description="Polar residues" evidence="1">
    <location>
        <begin position="207"/>
        <end position="218"/>
    </location>
</feature>
<feature type="region of interest" description="Disordered" evidence="1">
    <location>
        <begin position="187"/>
        <end position="260"/>
    </location>
</feature>
<proteinExistence type="predicted"/>
<feature type="compositionally biased region" description="Low complexity" evidence="1">
    <location>
        <begin position="478"/>
        <end position="490"/>
    </location>
</feature>